<proteinExistence type="predicted"/>
<evidence type="ECO:0000313" key="2">
    <source>
        <dbReference type="EMBL" id="MBB5036758.1"/>
    </source>
</evidence>
<evidence type="ECO:0000313" key="3">
    <source>
        <dbReference type="Proteomes" id="UP000534294"/>
    </source>
</evidence>
<feature type="domain" description="Multi-ubiquitin" evidence="1">
    <location>
        <begin position="193"/>
        <end position="256"/>
    </location>
</feature>
<dbReference type="Proteomes" id="UP000534294">
    <property type="component" value="Unassembled WGS sequence"/>
</dbReference>
<reference evidence="2 3" key="1">
    <citation type="submission" date="2020-08" db="EMBL/GenBank/DDBJ databases">
        <title>Genomic Encyclopedia of Type Strains, Phase IV (KMG-IV): sequencing the most valuable type-strain genomes for metagenomic binning, comparative biology and taxonomic classification.</title>
        <authorList>
            <person name="Goeker M."/>
        </authorList>
    </citation>
    <scope>NUCLEOTIDE SEQUENCE [LARGE SCALE GENOMIC DNA]</scope>
    <source>
        <strain evidence="2 3">DSM 12251</strain>
    </source>
</reference>
<evidence type="ECO:0000259" key="1">
    <source>
        <dbReference type="Pfam" id="PF14452"/>
    </source>
</evidence>
<protein>
    <recommendedName>
        <fullName evidence="1">Multi-ubiquitin domain-containing protein</fullName>
    </recommendedName>
</protein>
<accession>A0A7W7YIC2</accession>
<dbReference type="InterPro" id="IPR025701">
    <property type="entry name" value="UBQ-conjugat_E2_E"/>
</dbReference>
<gene>
    <name evidence="2" type="ORF">HNQ64_000992</name>
</gene>
<dbReference type="EMBL" id="JACHIF010000001">
    <property type="protein sequence ID" value="MBB5036758.1"/>
    <property type="molecule type" value="Genomic_DNA"/>
</dbReference>
<sequence length="401" mass="44820">MNALLADKYSNQNPTPFIHMTSPLKKPLARWNALVQDRVVPLPRRIVSALTIKEQAGVASDFLIVRDYQSPSDVVLEDGVEVDLAQGNVFRIVPRCDAPACTEAPQDPPKLAFFIDDAFEITTQAKQTEDSLRRLFALLPKVELLRDMESPTDIAIGSNETVLFTDGPVFVSCVEIEKHCGQECPPPARRYIIRVDEKRIVVDAPKVTGRDILVLAGLNPDLTMLNQKIGKRFEPVGLEKVVDLTACGVERFTTLPNEQSEGRPNFRRQFALPEEDVELLEGSELAWETINDANGKWVLIRDIPLPEGLLQVPTSVAIQVPSGYPSAALDMAYFSPAVRRLDGGAIPCTEASMQIEGIAWQRWSRHYTSAYPWKLGVYNVFTHYLLSLSWLDREARKVKIA</sequence>
<dbReference type="RefSeq" id="WP_184205919.1">
    <property type="nucleotide sequence ID" value="NZ_JACHIF010000001.1"/>
</dbReference>
<dbReference type="Pfam" id="PF14462">
    <property type="entry name" value="Prok-E2_E"/>
    <property type="match status" value="1"/>
</dbReference>
<comment type="caution">
    <text evidence="2">The sequence shown here is derived from an EMBL/GenBank/DDBJ whole genome shotgun (WGS) entry which is preliminary data.</text>
</comment>
<dbReference type="InterPro" id="IPR027802">
    <property type="entry name" value="Multi-ubiquitin_dom"/>
</dbReference>
<keyword evidence="3" id="KW-1185">Reference proteome</keyword>
<dbReference type="Pfam" id="PF14452">
    <property type="entry name" value="Multi_ubiq"/>
    <property type="match status" value="1"/>
</dbReference>
<organism evidence="2 3">
    <name type="scientific">Prosthecobacter dejongeii</name>
    <dbReference type="NCBI Taxonomy" id="48465"/>
    <lineage>
        <taxon>Bacteria</taxon>
        <taxon>Pseudomonadati</taxon>
        <taxon>Verrucomicrobiota</taxon>
        <taxon>Verrucomicrobiia</taxon>
        <taxon>Verrucomicrobiales</taxon>
        <taxon>Verrucomicrobiaceae</taxon>
        <taxon>Prosthecobacter</taxon>
    </lineage>
</organism>
<name>A0A7W7YIC2_9BACT</name>
<dbReference type="AlphaFoldDB" id="A0A7W7YIC2"/>